<evidence type="ECO:0000256" key="3">
    <source>
        <dbReference type="ARBA" id="ARBA00012759"/>
    </source>
</evidence>
<dbReference type="InterPro" id="IPR044743">
    <property type="entry name" value="Ubl_USP48"/>
</dbReference>
<feature type="region of interest" description="Disordered" evidence="9">
    <location>
        <begin position="623"/>
        <end position="653"/>
    </location>
</feature>
<keyword evidence="8" id="KW-0788">Thiol protease</keyword>
<feature type="compositionally biased region" description="Low complexity" evidence="9">
    <location>
        <begin position="467"/>
        <end position="481"/>
    </location>
</feature>
<evidence type="ECO:0000256" key="1">
    <source>
        <dbReference type="ARBA" id="ARBA00000707"/>
    </source>
</evidence>
<feature type="domain" description="Ubiquitin-like" evidence="10">
    <location>
        <begin position="1017"/>
        <end position="1084"/>
    </location>
</feature>
<feature type="compositionally biased region" description="Polar residues" evidence="9">
    <location>
        <begin position="638"/>
        <end position="653"/>
    </location>
</feature>
<comment type="similarity">
    <text evidence="2">Belongs to the peptidase C19 family.</text>
</comment>
<keyword evidence="6" id="KW-0833">Ubl conjugation pathway</keyword>
<dbReference type="Pfam" id="PF00240">
    <property type="entry name" value="ubiquitin"/>
    <property type="match status" value="1"/>
</dbReference>
<dbReference type="PANTHER" id="PTHR24006:SF888">
    <property type="entry name" value="UBIQUITIN CARBOXYL-TERMINAL HYDROLASE 30"/>
    <property type="match status" value="1"/>
</dbReference>
<dbReference type="Proteomes" id="UP001556367">
    <property type="component" value="Unassembled WGS sequence"/>
</dbReference>
<dbReference type="PROSITE" id="PS50053">
    <property type="entry name" value="UBIQUITIN_2"/>
    <property type="match status" value="1"/>
</dbReference>
<feature type="region of interest" description="Disordered" evidence="9">
    <location>
        <begin position="1093"/>
        <end position="1139"/>
    </location>
</feature>
<evidence type="ECO:0000256" key="8">
    <source>
        <dbReference type="ARBA" id="ARBA00022807"/>
    </source>
</evidence>
<gene>
    <name evidence="13" type="ORF">HGRIS_012863</name>
</gene>
<dbReference type="SMART" id="SM00213">
    <property type="entry name" value="UBQ"/>
    <property type="match status" value="1"/>
</dbReference>
<dbReference type="InterPro" id="IPR000626">
    <property type="entry name" value="Ubiquitin-like_dom"/>
</dbReference>
<organism evidence="13 14">
    <name type="scientific">Hohenbuehelia grisea</name>
    <dbReference type="NCBI Taxonomy" id="104357"/>
    <lineage>
        <taxon>Eukaryota</taxon>
        <taxon>Fungi</taxon>
        <taxon>Dikarya</taxon>
        <taxon>Basidiomycota</taxon>
        <taxon>Agaricomycotina</taxon>
        <taxon>Agaricomycetes</taxon>
        <taxon>Agaricomycetidae</taxon>
        <taxon>Agaricales</taxon>
        <taxon>Pleurotineae</taxon>
        <taxon>Pleurotaceae</taxon>
        <taxon>Hohenbuehelia</taxon>
    </lineage>
</organism>
<dbReference type="InterPro" id="IPR006615">
    <property type="entry name" value="Pept_C19_DUSP"/>
</dbReference>
<dbReference type="InterPro" id="IPR001394">
    <property type="entry name" value="Peptidase_C19_UCH"/>
</dbReference>
<evidence type="ECO:0000259" key="12">
    <source>
        <dbReference type="PROSITE" id="PS51283"/>
    </source>
</evidence>
<evidence type="ECO:0000313" key="14">
    <source>
        <dbReference type="Proteomes" id="UP001556367"/>
    </source>
</evidence>
<dbReference type="CDD" id="cd01795">
    <property type="entry name" value="Ubl_USP48"/>
    <property type="match status" value="1"/>
</dbReference>
<dbReference type="PANTHER" id="PTHR24006">
    <property type="entry name" value="UBIQUITIN CARBOXYL-TERMINAL HYDROLASE"/>
    <property type="match status" value="1"/>
</dbReference>
<dbReference type="PROSITE" id="PS00973">
    <property type="entry name" value="USP_2"/>
    <property type="match status" value="1"/>
</dbReference>
<keyword evidence="5" id="KW-0677">Repeat</keyword>
<feature type="compositionally biased region" description="Basic and acidic residues" evidence="9">
    <location>
        <begin position="1101"/>
        <end position="1110"/>
    </location>
</feature>
<dbReference type="InterPro" id="IPR050164">
    <property type="entry name" value="Peptidase_C19"/>
</dbReference>
<evidence type="ECO:0000256" key="5">
    <source>
        <dbReference type="ARBA" id="ARBA00022737"/>
    </source>
</evidence>
<feature type="domain" description="USP" evidence="11">
    <location>
        <begin position="164"/>
        <end position="529"/>
    </location>
</feature>
<evidence type="ECO:0000256" key="2">
    <source>
        <dbReference type="ARBA" id="ARBA00009085"/>
    </source>
</evidence>
<evidence type="ECO:0000256" key="7">
    <source>
        <dbReference type="ARBA" id="ARBA00022801"/>
    </source>
</evidence>
<evidence type="ECO:0000313" key="13">
    <source>
        <dbReference type="EMBL" id="KAL0946674.1"/>
    </source>
</evidence>
<feature type="domain" description="DUSP" evidence="12">
    <location>
        <begin position="719"/>
        <end position="947"/>
    </location>
</feature>
<sequence length="1159" mass="130464">MALKRKRRASPSSKGLAAGEQLKRSTLAGHAPLTWSWVGTEVQDIAQITQEHLLLTCGLSKRNKHTFCGNKYSPTRAGEIPIPKPLKDRLDEPEEGELASDVIVISDDESPSCSKRSCKNNPNCLNYLGQEQWEDEGAAWDKFSQEAQLGENPVLVARDPDLPVGLRNLGATCYANAFLQVWFRDLAFRSGVYQCQFPKGNVEKYKDSPIFQLQVTFAALQESTQNVFNPTKLVESLQLRTAEQQDAQEFSKLFMSHLDAEFRKQINPSLQSLITNQFEGTQVYGTICHRCKYRSEHETKFREIEISFEGNSNLEDRIGALLEHEKLTGDNQYLCSQCEELQDATRYTELRQLPPVVHFSLLRFVYDLQTMERKKSKHAISFPTSINMAQFLGPSKAAHRETPAPVNYELRGVLLHKGPSAYHGHYEAQVYDTTNQAWYQFNDEVVTKIKDLGDKRSPQKGSNDNGKQSNASSQSSKSTSNSKKRRRVDDSDDEKPGDMQANPPNVSTSDSRTKRITSKEAYMLIYVRVDDDMVIDPPSPPAQAMEHVNGLNLLHDQACEAFSTRELVLKAQFEDLRRKIRNIYQSWDVSSDTEDCVVASATALKSWLSDQCIAANSPKPPGGALASAAATEEKDSPSSDTMEATPTVSNSSHSIPVDDILCSHKLLDPRKAAMMKRITKAACDSIRIDTKCLFDPELTSSDVCTDCVKASFSERLYQVEHPRQVNRFDKLTAENDAEPGYWISKQWLRDWRLAKPKMHAASEPDPSPGCPDFDSHVRCEHQNLSTNITNRTRICQDAYLLLKDLFPSWDAISTDAEVCPVCDVLIHNSKEHKLAFRKQAEDEKARLKHMHDNALNGNMALLENVRCAIVPAQFVRAWRKWLTRPTDNERPEAIDNSAFFCRHDQLVFDPSSSLDMDSTLSVVKLSDWEILQTLYPAGPLITVENKVAENEALPRLVADIDVCAECRRERRTVWDTTEITIRISRPQHEEKTSPAEVQKPLVTYSARATGARQSKRLRQVKEHGEKRKFLITKTMTVKDIKVAIQAEMKIPTICQRLSYQEKELDDNAVDVATLGILANDILDLREENEVHDLDSDFDDVPASKKPRDEGAGFGGTLLGSSQPSSSREDTPMAEKPCPQCTFANETDASACLICEFPFE</sequence>
<proteinExistence type="inferred from homology"/>
<dbReference type="SUPFAM" id="SSF143791">
    <property type="entry name" value="DUSP-like"/>
    <property type="match status" value="1"/>
</dbReference>
<feature type="region of interest" description="Disordered" evidence="9">
    <location>
        <begin position="1"/>
        <end position="20"/>
    </location>
</feature>
<dbReference type="InterPro" id="IPR028889">
    <property type="entry name" value="USP"/>
</dbReference>
<evidence type="ECO:0000259" key="11">
    <source>
        <dbReference type="PROSITE" id="PS50235"/>
    </source>
</evidence>
<feature type="region of interest" description="Disordered" evidence="9">
    <location>
        <begin position="453"/>
        <end position="514"/>
    </location>
</feature>
<dbReference type="PROSITE" id="PS50235">
    <property type="entry name" value="USP_3"/>
    <property type="match status" value="1"/>
</dbReference>
<dbReference type="Pfam" id="PF00443">
    <property type="entry name" value="UCH"/>
    <property type="match status" value="1"/>
</dbReference>
<dbReference type="Gene3D" id="3.90.70.10">
    <property type="entry name" value="Cysteine proteinases"/>
    <property type="match status" value="1"/>
</dbReference>
<dbReference type="SUPFAM" id="SSF54001">
    <property type="entry name" value="Cysteine proteinases"/>
    <property type="match status" value="1"/>
</dbReference>
<dbReference type="InterPro" id="IPR033841">
    <property type="entry name" value="Pep_USP48"/>
</dbReference>
<dbReference type="InterPro" id="IPR029071">
    <property type="entry name" value="Ubiquitin-like_domsf"/>
</dbReference>
<dbReference type="CDD" id="cd02668">
    <property type="entry name" value="Peptidase_C19L"/>
    <property type="match status" value="1"/>
</dbReference>
<keyword evidence="7" id="KW-0378">Hydrolase</keyword>
<evidence type="ECO:0000256" key="4">
    <source>
        <dbReference type="ARBA" id="ARBA00022670"/>
    </source>
</evidence>
<evidence type="ECO:0000259" key="10">
    <source>
        <dbReference type="PROSITE" id="PS50053"/>
    </source>
</evidence>
<keyword evidence="4" id="KW-0645">Protease</keyword>
<dbReference type="SUPFAM" id="SSF54236">
    <property type="entry name" value="Ubiquitin-like"/>
    <property type="match status" value="1"/>
</dbReference>
<dbReference type="PROSITE" id="PS51283">
    <property type="entry name" value="DUSP"/>
    <property type="match status" value="1"/>
</dbReference>
<dbReference type="InterPro" id="IPR038765">
    <property type="entry name" value="Papain-like_cys_pep_sf"/>
</dbReference>
<evidence type="ECO:0000256" key="6">
    <source>
        <dbReference type="ARBA" id="ARBA00022786"/>
    </source>
</evidence>
<keyword evidence="14" id="KW-1185">Reference proteome</keyword>
<accession>A0ABR3ITW0</accession>
<dbReference type="PROSITE" id="PS00972">
    <property type="entry name" value="USP_1"/>
    <property type="match status" value="1"/>
</dbReference>
<name>A0ABR3ITW0_9AGAR</name>
<protein>
    <recommendedName>
        <fullName evidence="3">ubiquitinyl hydrolase 1</fullName>
        <ecNumber evidence="3">3.4.19.12</ecNumber>
    </recommendedName>
</protein>
<reference evidence="14" key="1">
    <citation type="submission" date="2024-06" db="EMBL/GenBank/DDBJ databases">
        <title>Multi-omics analyses provide insights into the biosynthesis of the anticancer antibiotic pleurotin in Hohenbuehelia grisea.</title>
        <authorList>
            <person name="Weaver J.A."/>
            <person name="Alberti F."/>
        </authorList>
    </citation>
    <scope>NUCLEOTIDE SEQUENCE [LARGE SCALE GENOMIC DNA]</scope>
    <source>
        <strain evidence="14">T-177</strain>
    </source>
</reference>
<comment type="caution">
    <text evidence="13">The sequence shown here is derived from an EMBL/GenBank/DDBJ whole genome shotgun (WGS) entry which is preliminary data.</text>
</comment>
<dbReference type="InterPro" id="IPR018200">
    <property type="entry name" value="USP_CS"/>
</dbReference>
<evidence type="ECO:0000256" key="9">
    <source>
        <dbReference type="SAM" id="MobiDB-lite"/>
    </source>
</evidence>
<dbReference type="Gene3D" id="3.10.20.90">
    <property type="entry name" value="Phosphatidylinositol 3-kinase Catalytic Subunit, Chain A, domain 1"/>
    <property type="match status" value="1"/>
</dbReference>
<comment type="catalytic activity">
    <reaction evidence="1">
        <text>Thiol-dependent hydrolysis of ester, thioester, amide, peptide and isopeptide bonds formed by the C-terminal Gly of ubiquitin (a 76-residue protein attached to proteins as an intracellular targeting signal).</text>
        <dbReference type="EC" id="3.4.19.12"/>
    </reaction>
</comment>
<dbReference type="InterPro" id="IPR035927">
    <property type="entry name" value="DUSP-like_sf"/>
</dbReference>
<dbReference type="EMBL" id="JASNQZ010000015">
    <property type="protein sequence ID" value="KAL0946674.1"/>
    <property type="molecule type" value="Genomic_DNA"/>
</dbReference>
<dbReference type="EC" id="3.4.19.12" evidence="3"/>